<sequence length="211" mass="21992">MSSTALFSLPFYLWHLYVEHLWNYKAGSWVERTAATFRVMAFLVIAPFAILTMLDVASYVIARTLGVIETTKASTSGAAPLEAGAPAPVPAIHVASPAREPTSDGEDSSGGAATPATPSFLREADNVVAEGNLRLAGVEAFSPAPSAPPSPTLSRRDLGGVPRLRPLTALDTPEKGFAFAGAGGDSGSEENGEGVQVRRRPGRGTVGEENT</sequence>
<dbReference type="OrthoDB" id="3363417at2759"/>
<dbReference type="Proteomes" id="UP000703269">
    <property type="component" value="Unassembled WGS sequence"/>
</dbReference>
<accession>A0A9P3GJP3</accession>
<feature type="region of interest" description="Disordered" evidence="1">
    <location>
        <begin position="96"/>
        <end position="119"/>
    </location>
</feature>
<keyword evidence="2" id="KW-1133">Transmembrane helix</keyword>
<proteinExistence type="predicted"/>
<keyword evidence="2" id="KW-0812">Transmembrane</keyword>
<evidence type="ECO:0000313" key="4">
    <source>
        <dbReference type="Proteomes" id="UP000703269"/>
    </source>
</evidence>
<evidence type="ECO:0000313" key="3">
    <source>
        <dbReference type="EMBL" id="GJE95504.1"/>
    </source>
</evidence>
<evidence type="ECO:0000256" key="2">
    <source>
        <dbReference type="SAM" id="Phobius"/>
    </source>
</evidence>
<dbReference type="AlphaFoldDB" id="A0A9P3GJP3"/>
<evidence type="ECO:0000256" key="1">
    <source>
        <dbReference type="SAM" id="MobiDB-lite"/>
    </source>
</evidence>
<name>A0A9P3GJP3_9APHY</name>
<feature type="transmembrane region" description="Helical" evidence="2">
    <location>
        <begin position="39"/>
        <end position="62"/>
    </location>
</feature>
<protein>
    <submittedName>
        <fullName evidence="3">Uncharacterized protein</fullName>
    </submittedName>
</protein>
<organism evidence="3 4">
    <name type="scientific">Phanerochaete sordida</name>
    <dbReference type="NCBI Taxonomy" id="48140"/>
    <lineage>
        <taxon>Eukaryota</taxon>
        <taxon>Fungi</taxon>
        <taxon>Dikarya</taxon>
        <taxon>Basidiomycota</taxon>
        <taxon>Agaricomycotina</taxon>
        <taxon>Agaricomycetes</taxon>
        <taxon>Polyporales</taxon>
        <taxon>Phanerochaetaceae</taxon>
        <taxon>Phanerochaete</taxon>
    </lineage>
</organism>
<feature type="region of interest" description="Disordered" evidence="1">
    <location>
        <begin position="140"/>
        <end position="211"/>
    </location>
</feature>
<dbReference type="EMBL" id="BPQB01000049">
    <property type="protein sequence ID" value="GJE95504.1"/>
    <property type="molecule type" value="Genomic_DNA"/>
</dbReference>
<keyword evidence="2" id="KW-0472">Membrane</keyword>
<gene>
    <name evidence="3" type="ORF">PsYK624_116890</name>
</gene>
<reference evidence="3 4" key="1">
    <citation type="submission" date="2021-08" db="EMBL/GenBank/DDBJ databases">
        <title>Draft Genome Sequence of Phanerochaete sordida strain YK-624.</title>
        <authorList>
            <person name="Mori T."/>
            <person name="Dohra H."/>
            <person name="Suzuki T."/>
            <person name="Kawagishi H."/>
            <person name="Hirai H."/>
        </authorList>
    </citation>
    <scope>NUCLEOTIDE SEQUENCE [LARGE SCALE GENOMIC DNA]</scope>
    <source>
        <strain evidence="3 4">YK-624</strain>
    </source>
</reference>
<comment type="caution">
    <text evidence="3">The sequence shown here is derived from an EMBL/GenBank/DDBJ whole genome shotgun (WGS) entry which is preliminary data.</text>
</comment>
<keyword evidence="4" id="KW-1185">Reference proteome</keyword>